<name>A0ABT5BDY3_9BACT</name>
<evidence type="ECO:0000256" key="1">
    <source>
        <dbReference type="SAM" id="MobiDB-lite"/>
    </source>
</evidence>
<feature type="compositionally biased region" description="Gly residues" evidence="1">
    <location>
        <begin position="51"/>
        <end position="60"/>
    </location>
</feature>
<reference evidence="2 3" key="1">
    <citation type="submission" date="2022-11" db="EMBL/GenBank/DDBJ databases">
        <title>Minimal conservation of predation-associated metabolite biosynthetic gene clusters underscores biosynthetic potential of Myxococcota including descriptions for ten novel species: Archangium lansinium sp. nov., Myxococcus landrumus sp. nov., Nannocystis bai.</title>
        <authorList>
            <person name="Ahearne A."/>
            <person name="Stevens C."/>
            <person name="Dowd S."/>
        </authorList>
    </citation>
    <scope>NUCLEOTIDE SEQUENCE [LARGE SCALE GENOMIC DNA]</scope>
    <source>
        <strain evidence="2 3">NCELM</strain>
    </source>
</reference>
<protein>
    <submittedName>
        <fullName evidence="2">Uncharacterized protein</fullName>
    </submittedName>
</protein>
<comment type="caution">
    <text evidence="2">The sequence shown here is derived from an EMBL/GenBank/DDBJ whole genome shotgun (WGS) entry which is preliminary data.</text>
</comment>
<dbReference type="Proteomes" id="UP001217838">
    <property type="component" value="Unassembled WGS sequence"/>
</dbReference>
<dbReference type="RefSeq" id="WP_267685724.1">
    <property type="nucleotide sequence ID" value="NZ_JAQNDN010000019.1"/>
</dbReference>
<keyword evidence="3" id="KW-1185">Reference proteome</keyword>
<sequence length="71" mass="6717">MIDCPIDQAPPAGLADGGVEAKPPATVVAKDAGPINDTGVPAPPGAPPDGGWTGGAGGFDCGSSADEVFGE</sequence>
<feature type="region of interest" description="Disordered" evidence="1">
    <location>
        <begin position="1"/>
        <end position="20"/>
    </location>
</feature>
<accession>A0ABT5BDY3</accession>
<gene>
    <name evidence="2" type="ORF">POL58_31650</name>
</gene>
<evidence type="ECO:0000313" key="3">
    <source>
        <dbReference type="Proteomes" id="UP001217838"/>
    </source>
</evidence>
<dbReference type="EMBL" id="JAQNDN010000019">
    <property type="protein sequence ID" value="MDC0672346.1"/>
    <property type="molecule type" value="Genomic_DNA"/>
</dbReference>
<feature type="region of interest" description="Disordered" evidence="1">
    <location>
        <begin position="30"/>
        <end position="71"/>
    </location>
</feature>
<evidence type="ECO:0000313" key="2">
    <source>
        <dbReference type="EMBL" id="MDC0672346.1"/>
    </source>
</evidence>
<organism evidence="2 3">
    <name type="scientific">Nannocystis radixulma</name>
    <dbReference type="NCBI Taxonomy" id="2995305"/>
    <lineage>
        <taxon>Bacteria</taxon>
        <taxon>Pseudomonadati</taxon>
        <taxon>Myxococcota</taxon>
        <taxon>Polyangia</taxon>
        <taxon>Nannocystales</taxon>
        <taxon>Nannocystaceae</taxon>
        <taxon>Nannocystis</taxon>
    </lineage>
</organism>
<proteinExistence type="predicted"/>